<dbReference type="RefSeq" id="WP_016474472.1">
    <property type="nucleotide sequence ID" value="NZ_KE150480.1"/>
</dbReference>
<gene>
    <name evidence="1" type="ORF">HMPREF1476_01220</name>
</gene>
<name>S3BD05_9BURK</name>
<dbReference type="STRING" id="1203554.HMPREF1476_01220"/>
<dbReference type="AlphaFoldDB" id="S3BD05"/>
<dbReference type="Gene3D" id="1.10.1220.10">
    <property type="entry name" value="Met repressor-like"/>
    <property type="match status" value="1"/>
</dbReference>
<evidence type="ECO:0000313" key="1">
    <source>
        <dbReference type="EMBL" id="EPD99183.1"/>
    </source>
</evidence>
<comment type="caution">
    <text evidence="1">The sequence shown here is derived from an EMBL/GenBank/DDBJ whole genome shotgun (WGS) entry which is preliminary data.</text>
</comment>
<dbReference type="HOGENOM" id="CLU_154558_16_2_4"/>
<organism evidence="1 2">
    <name type="scientific">Sutterella wadsworthensis HGA0223</name>
    <dbReference type="NCBI Taxonomy" id="1203554"/>
    <lineage>
        <taxon>Bacteria</taxon>
        <taxon>Pseudomonadati</taxon>
        <taxon>Pseudomonadota</taxon>
        <taxon>Betaproteobacteria</taxon>
        <taxon>Burkholderiales</taxon>
        <taxon>Sutterellaceae</taxon>
        <taxon>Sutterella</taxon>
    </lineage>
</organism>
<reference evidence="1 2" key="1">
    <citation type="submission" date="2013-04" db="EMBL/GenBank/DDBJ databases">
        <title>The Genome Sequence of Sutterella wadsworthensis HGA0223.</title>
        <authorList>
            <consortium name="The Broad Institute Genomics Platform"/>
            <person name="Earl A."/>
            <person name="Ward D."/>
            <person name="Feldgarden M."/>
            <person name="Gevers D."/>
            <person name="Schmidt T.M."/>
            <person name="Dover J."/>
            <person name="Dai D."/>
            <person name="Walker B."/>
            <person name="Young S."/>
            <person name="Zeng Q."/>
            <person name="Gargeya S."/>
            <person name="Fitzgerald M."/>
            <person name="Haas B."/>
            <person name="Abouelleil A."/>
            <person name="Allen A.W."/>
            <person name="Alvarado L."/>
            <person name="Arachchi H.M."/>
            <person name="Berlin A.M."/>
            <person name="Chapman S.B."/>
            <person name="Gainer-Dewar J."/>
            <person name="Goldberg J."/>
            <person name="Griggs A."/>
            <person name="Gujja S."/>
            <person name="Hansen M."/>
            <person name="Howarth C."/>
            <person name="Imamovic A."/>
            <person name="Ireland A."/>
            <person name="Larimer J."/>
            <person name="McCowan C."/>
            <person name="Murphy C."/>
            <person name="Pearson M."/>
            <person name="Poon T.W."/>
            <person name="Priest M."/>
            <person name="Roberts A."/>
            <person name="Saif S."/>
            <person name="Shea T."/>
            <person name="Sisk P."/>
            <person name="Sykes S."/>
            <person name="Wortman J."/>
            <person name="Nusbaum C."/>
            <person name="Birren B."/>
        </authorList>
    </citation>
    <scope>NUCLEOTIDE SEQUENCE [LARGE SCALE GENOMIC DNA]</scope>
    <source>
        <strain evidence="1 2">HGA0223</strain>
    </source>
</reference>
<dbReference type="Proteomes" id="UP000014400">
    <property type="component" value="Unassembled WGS sequence"/>
</dbReference>
<dbReference type="PATRIC" id="fig|1203554.3.peg.1275"/>
<dbReference type="eggNOG" id="COG3077">
    <property type="taxonomic scope" value="Bacteria"/>
</dbReference>
<protein>
    <submittedName>
        <fullName evidence="1">Uncharacterized protein</fullName>
    </submittedName>
</protein>
<dbReference type="InterPro" id="IPR013321">
    <property type="entry name" value="Arc_rbn_hlx_hlx"/>
</dbReference>
<keyword evidence="2" id="KW-1185">Reference proteome</keyword>
<proteinExistence type="predicted"/>
<dbReference type="GO" id="GO:0006355">
    <property type="term" value="P:regulation of DNA-templated transcription"/>
    <property type="evidence" value="ECO:0007669"/>
    <property type="project" value="InterPro"/>
</dbReference>
<sequence>MMGLNMTTAFTVFAIPVVNEGRIPFAIKADPFWCAENQARLRESIAQLELGKVNEHDLIEGGSRTIARN</sequence>
<dbReference type="EMBL" id="ATCF01000017">
    <property type="protein sequence ID" value="EPD99183.1"/>
    <property type="molecule type" value="Genomic_DNA"/>
</dbReference>
<evidence type="ECO:0000313" key="2">
    <source>
        <dbReference type="Proteomes" id="UP000014400"/>
    </source>
</evidence>
<dbReference type="GeneID" id="64060968"/>
<accession>S3BD05</accession>